<reference evidence="1 2" key="1">
    <citation type="journal article" date="2021" name="Elife">
        <title>Chloroplast acquisition without the gene transfer in kleptoplastic sea slugs, Plakobranchus ocellatus.</title>
        <authorList>
            <person name="Maeda T."/>
            <person name="Takahashi S."/>
            <person name="Yoshida T."/>
            <person name="Shimamura S."/>
            <person name="Takaki Y."/>
            <person name="Nagai Y."/>
            <person name="Toyoda A."/>
            <person name="Suzuki Y."/>
            <person name="Arimoto A."/>
            <person name="Ishii H."/>
            <person name="Satoh N."/>
            <person name="Nishiyama T."/>
            <person name="Hasebe M."/>
            <person name="Maruyama T."/>
            <person name="Minagawa J."/>
            <person name="Obokata J."/>
            <person name="Shigenobu S."/>
        </authorList>
    </citation>
    <scope>NUCLEOTIDE SEQUENCE [LARGE SCALE GENOMIC DNA]</scope>
</reference>
<evidence type="ECO:0000313" key="1">
    <source>
        <dbReference type="EMBL" id="GFO39797.1"/>
    </source>
</evidence>
<gene>
    <name evidence="1" type="ORF">PoB_006630200</name>
</gene>
<comment type="caution">
    <text evidence="1">The sequence shown here is derived from an EMBL/GenBank/DDBJ whole genome shotgun (WGS) entry which is preliminary data.</text>
</comment>
<accession>A0AAV4D6G6</accession>
<dbReference type="AlphaFoldDB" id="A0AAV4D6G6"/>
<protein>
    <submittedName>
        <fullName evidence="1">Uncharacterized protein</fullName>
    </submittedName>
</protein>
<sequence length="139" mass="14761">MSLALAEDKLQSPGPGVGARVYPWNAGVSRFMGHISQSPGRFIGVFRRELGLLSYEGFSTGSGLGSSPDTLTNSHADKQVDKLAKGTVPCRVAQGGSNSLMSKKKNLRVIPASPRVISAGLTFPWCLTKSPPFGLTTLW</sequence>
<evidence type="ECO:0000313" key="2">
    <source>
        <dbReference type="Proteomes" id="UP000735302"/>
    </source>
</evidence>
<proteinExistence type="predicted"/>
<name>A0AAV4D6G6_9GAST</name>
<organism evidence="1 2">
    <name type="scientific">Plakobranchus ocellatus</name>
    <dbReference type="NCBI Taxonomy" id="259542"/>
    <lineage>
        <taxon>Eukaryota</taxon>
        <taxon>Metazoa</taxon>
        <taxon>Spiralia</taxon>
        <taxon>Lophotrochozoa</taxon>
        <taxon>Mollusca</taxon>
        <taxon>Gastropoda</taxon>
        <taxon>Heterobranchia</taxon>
        <taxon>Euthyneura</taxon>
        <taxon>Panpulmonata</taxon>
        <taxon>Sacoglossa</taxon>
        <taxon>Placobranchoidea</taxon>
        <taxon>Plakobranchidae</taxon>
        <taxon>Plakobranchus</taxon>
    </lineage>
</organism>
<dbReference type="Proteomes" id="UP000735302">
    <property type="component" value="Unassembled WGS sequence"/>
</dbReference>
<keyword evidence="2" id="KW-1185">Reference proteome</keyword>
<dbReference type="EMBL" id="BLXT01007525">
    <property type="protein sequence ID" value="GFO39797.1"/>
    <property type="molecule type" value="Genomic_DNA"/>
</dbReference>